<keyword evidence="2" id="KW-0812">Transmembrane</keyword>
<dbReference type="SUPFAM" id="SSF74653">
    <property type="entry name" value="TolA/TonB C-terminal domain"/>
    <property type="match status" value="1"/>
</dbReference>
<evidence type="ECO:0000256" key="2">
    <source>
        <dbReference type="SAM" id="Phobius"/>
    </source>
</evidence>
<keyword evidence="2" id="KW-1133">Transmembrane helix</keyword>
<evidence type="ECO:0000313" key="4">
    <source>
        <dbReference type="Proteomes" id="UP000602442"/>
    </source>
</evidence>
<protein>
    <submittedName>
        <fullName evidence="3">Energy transducer TonB</fullName>
    </submittedName>
</protein>
<feature type="transmembrane region" description="Helical" evidence="2">
    <location>
        <begin position="12"/>
        <end position="33"/>
    </location>
</feature>
<keyword evidence="2" id="KW-0472">Membrane</keyword>
<evidence type="ECO:0000313" key="3">
    <source>
        <dbReference type="EMBL" id="MBH5321913.1"/>
    </source>
</evidence>
<name>A0ABS0N1S5_9SPHN</name>
<dbReference type="Proteomes" id="UP000602442">
    <property type="component" value="Unassembled WGS sequence"/>
</dbReference>
<organism evidence="3 4">
    <name type="scientific">Aurantiacibacter sediminis</name>
    <dbReference type="NCBI Taxonomy" id="2793064"/>
    <lineage>
        <taxon>Bacteria</taxon>
        <taxon>Pseudomonadati</taxon>
        <taxon>Pseudomonadota</taxon>
        <taxon>Alphaproteobacteria</taxon>
        <taxon>Sphingomonadales</taxon>
        <taxon>Erythrobacteraceae</taxon>
        <taxon>Aurantiacibacter</taxon>
    </lineage>
</organism>
<dbReference type="EMBL" id="JAEANY010000001">
    <property type="protein sequence ID" value="MBH5321913.1"/>
    <property type="molecule type" value="Genomic_DNA"/>
</dbReference>
<gene>
    <name evidence="3" type="ORF">I5L03_04875</name>
</gene>
<feature type="region of interest" description="Disordered" evidence="1">
    <location>
        <begin position="83"/>
        <end position="153"/>
    </location>
</feature>
<reference evidence="3 4" key="1">
    <citation type="submission" date="2020-11" db="EMBL/GenBank/DDBJ databases">
        <title>Erythrobacter sediminis sp. nov., a marine bacterium from a tidal flat of Garorim Bay.</title>
        <authorList>
            <person name="Kim D."/>
            <person name="Yoo Y."/>
            <person name="Kim J.-J."/>
        </authorList>
    </citation>
    <scope>NUCLEOTIDE SEQUENCE [LARGE SCALE GENOMIC DNA]</scope>
    <source>
        <strain evidence="3 4">JGD-13</strain>
    </source>
</reference>
<comment type="caution">
    <text evidence="3">The sequence shown here is derived from an EMBL/GenBank/DDBJ whole genome shotgun (WGS) entry which is preliminary data.</text>
</comment>
<proteinExistence type="predicted"/>
<dbReference type="RefSeq" id="WP_197920551.1">
    <property type="nucleotide sequence ID" value="NZ_CAWPTA010000006.1"/>
</dbReference>
<dbReference type="Gene3D" id="3.30.1150.10">
    <property type="match status" value="1"/>
</dbReference>
<sequence>MAALAQYSAEERIGIGVAVAAHIALAGGLMWMAQQRDLDIPPPADRVEVSLATEVSLESTAPDPALESAASLAPEIADLPEPAEAVSVPPPEPRVAPTTTPRVAPTSRPTTRPTPAPTPRATASQRPRGSRLDDNFLANSGTGEGSRGAPAANFGPQERAALASAITRQLRPHWSAPSGVDVDQLVTVVSWRLNRDGSLSGRPSCVTQRGINDSNRPQASLHCERAIRAVQLAAPFNLPEQFYSRWDDLEWDFDRRL</sequence>
<feature type="compositionally biased region" description="Low complexity" evidence="1">
    <location>
        <begin position="95"/>
        <end position="111"/>
    </location>
</feature>
<accession>A0ABS0N1S5</accession>
<evidence type="ECO:0000256" key="1">
    <source>
        <dbReference type="SAM" id="MobiDB-lite"/>
    </source>
</evidence>
<keyword evidence="4" id="KW-1185">Reference proteome</keyword>